<comment type="function">
    <text evidence="5">Binds to the 23S rRNA.</text>
</comment>
<dbReference type="NCBIfam" id="NF006343">
    <property type="entry name" value="PRK08570.1"/>
    <property type="match status" value="1"/>
</dbReference>
<dbReference type="SMART" id="SM01416">
    <property type="entry name" value="Ribosomal_L19e"/>
    <property type="match status" value="1"/>
</dbReference>
<dbReference type="GO" id="GO:0070180">
    <property type="term" value="F:large ribosomal subunit rRNA binding"/>
    <property type="evidence" value="ECO:0007669"/>
    <property type="project" value="UniProtKB-UniRule"/>
</dbReference>
<dbReference type="InterPro" id="IPR035970">
    <property type="entry name" value="60S_ribosomal_eL19_sf"/>
</dbReference>
<dbReference type="SUPFAM" id="SSF48140">
    <property type="entry name" value="Ribosomal protein L19 (L19e)"/>
    <property type="match status" value="1"/>
</dbReference>
<keyword evidence="10" id="KW-1185">Reference proteome</keyword>
<feature type="domain" description="Large ribosomal subunit protein eL19" evidence="8">
    <location>
        <begin position="3"/>
        <end position="146"/>
    </location>
</feature>
<dbReference type="Gene3D" id="1.10.1200.60">
    <property type="match status" value="1"/>
</dbReference>
<keyword evidence="5" id="KW-0699">rRNA-binding</keyword>
<evidence type="ECO:0000313" key="9">
    <source>
        <dbReference type="EMBL" id="RXE55766.1"/>
    </source>
</evidence>
<gene>
    <name evidence="5 9" type="primary">rpl19e</name>
    <name evidence="9" type="ORF">ABH15_05930</name>
</gene>
<dbReference type="GO" id="GO:0003735">
    <property type="term" value="F:structural constituent of ribosome"/>
    <property type="evidence" value="ECO:0007669"/>
    <property type="project" value="InterPro"/>
</dbReference>
<dbReference type="FunFam" id="1.10.1650.10:FF:000001">
    <property type="entry name" value="Ribosomal protein L19"/>
    <property type="match status" value="1"/>
</dbReference>
<evidence type="ECO:0000259" key="8">
    <source>
        <dbReference type="SMART" id="SM01416"/>
    </source>
</evidence>
<dbReference type="Proteomes" id="UP000290932">
    <property type="component" value="Unassembled WGS sequence"/>
</dbReference>
<accession>A0A498H1M6</accession>
<comment type="caution">
    <text evidence="9">The sequence shown here is derived from an EMBL/GenBank/DDBJ whole genome shotgun (WGS) entry which is preliminary data.</text>
</comment>
<dbReference type="GO" id="GO:0022625">
    <property type="term" value="C:cytosolic large ribosomal subunit"/>
    <property type="evidence" value="ECO:0007669"/>
    <property type="project" value="InterPro"/>
</dbReference>
<evidence type="ECO:0000256" key="6">
    <source>
        <dbReference type="RuleBase" id="RU000574"/>
    </source>
</evidence>
<dbReference type="Pfam" id="PF25476">
    <property type="entry name" value="Ribosomal_L19e_C"/>
    <property type="match status" value="1"/>
</dbReference>
<comment type="subunit">
    <text evidence="2 5">Part of the 50S ribosomal subunit.</text>
</comment>
<dbReference type="PANTHER" id="PTHR10722">
    <property type="entry name" value="60S RIBOSOMAL PROTEIN L19"/>
    <property type="match status" value="1"/>
</dbReference>
<evidence type="ECO:0000256" key="2">
    <source>
        <dbReference type="ARBA" id="ARBA00011838"/>
    </source>
</evidence>
<dbReference type="PROSITE" id="PS00526">
    <property type="entry name" value="RIBOSOMAL_L19E"/>
    <property type="match status" value="1"/>
</dbReference>
<evidence type="ECO:0000256" key="3">
    <source>
        <dbReference type="ARBA" id="ARBA00022980"/>
    </source>
</evidence>
<dbReference type="Gene3D" id="1.10.1650.10">
    <property type="match status" value="1"/>
</dbReference>
<proteinExistence type="inferred from homology"/>
<evidence type="ECO:0000256" key="1">
    <source>
        <dbReference type="ARBA" id="ARBA00011082"/>
    </source>
</evidence>
<dbReference type="AlphaFoldDB" id="A0A498H1M6"/>
<keyword evidence="3 5" id="KW-0689">Ribosomal protein</keyword>
<evidence type="ECO:0000256" key="5">
    <source>
        <dbReference type="HAMAP-Rule" id="MF_01475"/>
    </source>
</evidence>
<dbReference type="EMBL" id="LHQS01000002">
    <property type="protein sequence ID" value="RXE55766.1"/>
    <property type="molecule type" value="Genomic_DNA"/>
</dbReference>
<evidence type="ECO:0000313" key="10">
    <source>
        <dbReference type="Proteomes" id="UP000290932"/>
    </source>
</evidence>
<evidence type="ECO:0000256" key="7">
    <source>
        <dbReference type="SAM" id="MobiDB-lite"/>
    </source>
</evidence>
<reference evidence="9 10" key="1">
    <citation type="journal article" date="2015" name="Int. J. Syst. Evol. Microbiol.">
        <title>Methanoculleus taiwanensis sp. nov., a methanogen isolated from deep marine sediment at the deformation front area near Taiwan.</title>
        <authorList>
            <person name="Weng C.Y."/>
            <person name="Chen S.C."/>
            <person name="Lai M.C."/>
            <person name="Wu S.Y."/>
            <person name="Lin S."/>
            <person name="Yang T.F."/>
            <person name="Chen P.C."/>
        </authorList>
    </citation>
    <scope>NUCLEOTIDE SEQUENCE [LARGE SCALE GENOMIC DNA]</scope>
    <source>
        <strain evidence="9 10">CYW4</strain>
    </source>
</reference>
<keyword evidence="5" id="KW-0694">RNA-binding</keyword>
<dbReference type="InterPro" id="IPR000196">
    <property type="entry name" value="Ribosomal_eL19_dom"/>
</dbReference>
<dbReference type="OrthoDB" id="11624at2157"/>
<dbReference type="InterPro" id="IPR015972">
    <property type="entry name" value="Ribosomal_eL19_dom1"/>
</dbReference>
<organism evidence="9 10">
    <name type="scientific">Methanoculleus taiwanensis</name>
    <dbReference type="NCBI Taxonomy" id="1550565"/>
    <lineage>
        <taxon>Archaea</taxon>
        <taxon>Methanobacteriati</taxon>
        <taxon>Methanobacteriota</taxon>
        <taxon>Stenosarchaea group</taxon>
        <taxon>Methanomicrobia</taxon>
        <taxon>Methanomicrobiales</taxon>
        <taxon>Methanomicrobiaceae</taxon>
        <taxon>Methanoculleus</taxon>
    </lineage>
</organism>
<dbReference type="InterPro" id="IPR057260">
    <property type="entry name" value="Ribosomal_L19e_C"/>
</dbReference>
<dbReference type="GO" id="GO:0006412">
    <property type="term" value="P:translation"/>
    <property type="evidence" value="ECO:0007669"/>
    <property type="project" value="UniProtKB-UniRule"/>
</dbReference>
<name>A0A498H1M6_9EURY</name>
<sequence>MSDLANQKRISASILKCGLNRVWLDPERMADIEAAISRDDLRGLIDEGAIKARRVKGNSRGRARETIAKRAYGHRKGPGSRKGAAGARNPSKRVWIRKIRAQRRVLREMRDDGTIERPLYRLMYRRSSGGQFRSVAHLKAQVELQAGRMK</sequence>
<comment type="similarity">
    <text evidence="1 5 6">Belongs to the eukaryotic ribosomal protein eL19 family.</text>
</comment>
<dbReference type="InterPro" id="IPR039547">
    <property type="entry name" value="Ribosomal_eL19"/>
</dbReference>
<dbReference type="CDD" id="cd00481">
    <property type="entry name" value="Ribosomal_L19e"/>
    <property type="match status" value="1"/>
</dbReference>
<protein>
    <recommendedName>
        <fullName evidence="5">Large ribosomal subunit protein eL19</fullName>
    </recommendedName>
</protein>
<dbReference type="InterPro" id="IPR015974">
    <property type="entry name" value="Ribosomal_eL19_dom3"/>
</dbReference>
<dbReference type="HAMAP" id="MF_01475">
    <property type="entry name" value="Ribosomal_eL19"/>
    <property type="match status" value="1"/>
</dbReference>
<dbReference type="Pfam" id="PF01280">
    <property type="entry name" value="Ribosomal_L19e"/>
    <property type="match status" value="1"/>
</dbReference>
<evidence type="ECO:0000256" key="4">
    <source>
        <dbReference type="ARBA" id="ARBA00023274"/>
    </source>
</evidence>
<dbReference type="RefSeq" id="WP_128693462.1">
    <property type="nucleotide sequence ID" value="NZ_LHQS01000002.1"/>
</dbReference>
<dbReference type="InterPro" id="IPR057259">
    <property type="entry name" value="Ribosomal_L19e"/>
</dbReference>
<dbReference type="Gene3D" id="1.20.5.560">
    <property type="entry name" value="Single Heli x bin"/>
    <property type="match status" value="1"/>
</dbReference>
<feature type="region of interest" description="Disordered" evidence="7">
    <location>
        <begin position="55"/>
        <end position="91"/>
    </location>
</feature>
<keyword evidence="4 5" id="KW-0687">Ribonucleoprotein</keyword>
<dbReference type="InterPro" id="IPR023638">
    <property type="entry name" value="Ribosomal_eL19_CS"/>
</dbReference>
<dbReference type="InterPro" id="IPR015973">
    <property type="entry name" value="Ribosomal_eL19_dom2"/>
</dbReference>